<dbReference type="PANTHER" id="PTHR30437:SF4">
    <property type="entry name" value="TRANSCRIPTION ELONGATION FACTOR GREA"/>
    <property type="match status" value="1"/>
</dbReference>
<dbReference type="InterPro" id="IPR018151">
    <property type="entry name" value="TF_GreA/GreB_CS"/>
</dbReference>
<keyword evidence="5 8" id="KW-0804">Transcription</keyword>
<comment type="function">
    <text evidence="6 8 9">Necessary for efficient RNA polymerase transcription elongation past template-encoded arresting sites. The arresting sites in DNA have the property of trapping a certain fraction of elongating RNA polymerases that pass through, resulting in locked ternary complexes. Cleavage of the nascent transcript by cleavage factors such as GreA or GreB allows the resumption of elongation from the new 3'terminus. GreA releases sequences of 2 to 3 nucleotides.</text>
</comment>
<evidence type="ECO:0000256" key="1">
    <source>
        <dbReference type="ARBA" id="ARBA00008213"/>
    </source>
</evidence>
<evidence type="ECO:0000259" key="11">
    <source>
        <dbReference type="Pfam" id="PF03449"/>
    </source>
</evidence>
<evidence type="ECO:0000256" key="9">
    <source>
        <dbReference type="RuleBase" id="RU000556"/>
    </source>
</evidence>
<dbReference type="EMBL" id="MPTC01000035">
    <property type="protein sequence ID" value="OMD35815.1"/>
    <property type="molecule type" value="Genomic_DNA"/>
</dbReference>
<dbReference type="NCBIfam" id="NF001263">
    <property type="entry name" value="PRK00226.1-4"/>
    <property type="match status" value="1"/>
</dbReference>
<sequence length="159" mass="17630">MSDKEVILTPDGLKRLEDELETLKSVKRREVAERIKVAIGYGDISENSEYEDAKNEQAFIEGRVITLEKMLRNARIINSDEIVTDVVSIGVTVSVEDLEYGDTMEYTIVGTAESDPLNNKISNESPVGKAIIGKKIGTIVDVNTPAGVIQYKILDIRMK</sequence>
<evidence type="ECO:0000256" key="3">
    <source>
        <dbReference type="ARBA" id="ARBA00023015"/>
    </source>
</evidence>
<dbReference type="InterPro" id="IPR036805">
    <property type="entry name" value="Tscrpt_elong_fac_GreA/B_N_sf"/>
</dbReference>
<evidence type="ECO:0000259" key="10">
    <source>
        <dbReference type="Pfam" id="PF01272"/>
    </source>
</evidence>
<reference evidence="12 13" key="1">
    <citation type="submission" date="2016-10" db="EMBL/GenBank/DDBJ databases">
        <title>Paenibacillus species isolates.</title>
        <authorList>
            <person name="Beno S.M."/>
        </authorList>
    </citation>
    <scope>NUCLEOTIDE SEQUENCE [LARGE SCALE GENOMIC DNA]</scope>
    <source>
        <strain evidence="12 13">FSL H7-0710</strain>
    </source>
</reference>
<dbReference type="InterPro" id="IPR036953">
    <property type="entry name" value="GreA/GreB_C_sf"/>
</dbReference>
<dbReference type="GO" id="GO:0003746">
    <property type="term" value="F:translation elongation factor activity"/>
    <property type="evidence" value="ECO:0007669"/>
    <property type="project" value="UniProtKB-KW"/>
</dbReference>
<gene>
    <name evidence="8" type="primary">greA</name>
    <name evidence="12" type="ORF">BSK52_25935</name>
</gene>
<evidence type="ECO:0000313" key="12">
    <source>
        <dbReference type="EMBL" id="OMD35815.1"/>
    </source>
</evidence>
<feature type="domain" description="Transcription elongation factor GreA/GreB C-terminal" evidence="10">
    <location>
        <begin position="84"/>
        <end position="157"/>
    </location>
</feature>
<dbReference type="NCBIfam" id="TIGR01462">
    <property type="entry name" value="greA"/>
    <property type="match status" value="1"/>
</dbReference>
<dbReference type="GO" id="GO:0070063">
    <property type="term" value="F:RNA polymerase binding"/>
    <property type="evidence" value="ECO:0007669"/>
    <property type="project" value="InterPro"/>
</dbReference>
<evidence type="ECO:0000313" key="13">
    <source>
        <dbReference type="Proteomes" id="UP000187439"/>
    </source>
</evidence>
<dbReference type="InterPro" id="IPR006359">
    <property type="entry name" value="Tscrpt_elong_fac_GreA"/>
</dbReference>
<dbReference type="GO" id="GO:0003677">
    <property type="term" value="F:DNA binding"/>
    <property type="evidence" value="ECO:0007669"/>
    <property type="project" value="UniProtKB-UniRule"/>
</dbReference>
<dbReference type="AlphaFoldDB" id="A0A1R0XL41"/>
<dbReference type="Gene3D" id="3.10.50.30">
    <property type="entry name" value="Transcription elongation factor, GreA/GreB, C-terminal domain"/>
    <property type="match status" value="1"/>
</dbReference>
<evidence type="ECO:0000256" key="2">
    <source>
        <dbReference type="ARBA" id="ARBA00013729"/>
    </source>
</evidence>
<dbReference type="InterPro" id="IPR001437">
    <property type="entry name" value="Tscrpt_elong_fac_GreA/B_C"/>
</dbReference>
<dbReference type="PROSITE" id="PS00829">
    <property type="entry name" value="GREAB_1"/>
    <property type="match status" value="1"/>
</dbReference>
<feature type="domain" description="Transcription elongation factor GreA/GreB N-terminal" evidence="11">
    <location>
        <begin position="6"/>
        <end position="76"/>
    </location>
</feature>
<keyword evidence="3 8" id="KW-0805">Transcription regulation</keyword>
<dbReference type="FunFam" id="3.10.50.30:FF:000001">
    <property type="entry name" value="Transcription elongation factor GreA"/>
    <property type="match status" value="1"/>
</dbReference>
<comment type="caution">
    <text evidence="12">The sequence shown here is derived from an EMBL/GenBank/DDBJ whole genome shotgun (WGS) entry which is preliminary data.</text>
</comment>
<keyword evidence="12" id="KW-0251">Elongation factor</keyword>
<dbReference type="SUPFAM" id="SSF46557">
    <property type="entry name" value="GreA transcript cleavage protein, N-terminal domain"/>
    <property type="match status" value="1"/>
</dbReference>
<dbReference type="Pfam" id="PF03449">
    <property type="entry name" value="GreA_GreB_N"/>
    <property type="match status" value="1"/>
</dbReference>
<dbReference type="Pfam" id="PF01272">
    <property type="entry name" value="GreA_GreB"/>
    <property type="match status" value="1"/>
</dbReference>
<evidence type="ECO:0000256" key="7">
    <source>
        <dbReference type="ARBA" id="ARBA00030776"/>
    </source>
</evidence>
<proteinExistence type="inferred from homology"/>
<evidence type="ECO:0000256" key="5">
    <source>
        <dbReference type="ARBA" id="ARBA00023163"/>
    </source>
</evidence>
<evidence type="ECO:0000256" key="4">
    <source>
        <dbReference type="ARBA" id="ARBA00023125"/>
    </source>
</evidence>
<evidence type="ECO:0000256" key="8">
    <source>
        <dbReference type="HAMAP-Rule" id="MF_00105"/>
    </source>
</evidence>
<dbReference type="OrthoDB" id="9808774at2"/>
<dbReference type="RefSeq" id="WP_042123182.1">
    <property type="nucleotide sequence ID" value="NZ_MPTC01000035.1"/>
</dbReference>
<protein>
    <recommendedName>
        <fullName evidence="2 8">Transcription elongation factor GreA</fullName>
    </recommendedName>
    <alternativeName>
        <fullName evidence="7 8">Transcript cleavage factor GreA</fullName>
    </alternativeName>
</protein>
<dbReference type="InterPro" id="IPR022691">
    <property type="entry name" value="Tscrpt_elong_fac_GreA/B_N"/>
</dbReference>
<name>A0A1R0XL41_9BACL</name>
<dbReference type="GO" id="GO:0032784">
    <property type="term" value="P:regulation of DNA-templated transcription elongation"/>
    <property type="evidence" value="ECO:0007669"/>
    <property type="project" value="UniProtKB-UniRule"/>
</dbReference>
<dbReference type="InterPro" id="IPR023459">
    <property type="entry name" value="Tscrpt_elong_fac_GreA/B_fam"/>
</dbReference>
<organism evidence="12 13">
    <name type="scientific">Paenibacillus odorifer</name>
    <dbReference type="NCBI Taxonomy" id="189426"/>
    <lineage>
        <taxon>Bacteria</taxon>
        <taxon>Bacillati</taxon>
        <taxon>Bacillota</taxon>
        <taxon>Bacilli</taxon>
        <taxon>Bacillales</taxon>
        <taxon>Paenibacillaceae</taxon>
        <taxon>Paenibacillus</taxon>
    </lineage>
</organism>
<dbReference type="PIRSF" id="PIRSF006092">
    <property type="entry name" value="GreA_GreB"/>
    <property type="match status" value="1"/>
</dbReference>
<dbReference type="Gene3D" id="1.10.287.180">
    <property type="entry name" value="Transcription elongation factor, GreA/GreB, N-terminal domain"/>
    <property type="match status" value="1"/>
</dbReference>
<dbReference type="PANTHER" id="PTHR30437">
    <property type="entry name" value="TRANSCRIPTION ELONGATION FACTOR GREA"/>
    <property type="match status" value="1"/>
</dbReference>
<dbReference type="HAMAP" id="MF_00105">
    <property type="entry name" value="GreA_GreB"/>
    <property type="match status" value="1"/>
</dbReference>
<dbReference type="InterPro" id="IPR028624">
    <property type="entry name" value="Tscrpt_elong_fac_GreA/B"/>
</dbReference>
<comment type="similarity">
    <text evidence="1 8 9">Belongs to the GreA/GreB family.</text>
</comment>
<keyword evidence="12" id="KW-0648">Protein biosynthesis</keyword>
<keyword evidence="4 8" id="KW-0238">DNA-binding</keyword>
<dbReference type="GO" id="GO:0006354">
    <property type="term" value="P:DNA-templated transcription elongation"/>
    <property type="evidence" value="ECO:0007669"/>
    <property type="project" value="TreeGrafter"/>
</dbReference>
<evidence type="ECO:0000256" key="6">
    <source>
        <dbReference type="ARBA" id="ARBA00024916"/>
    </source>
</evidence>
<dbReference type="FunFam" id="1.10.287.180:FF:000001">
    <property type="entry name" value="Transcription elongation factor GreA"/>
    <property type="match status" value="1"/>
</dbReference>
<accession>A0A1R0XL41</accession>
<dbReference type="SUPFAM" id="SSF54534">
    <property type="entry name" value="FKBP-like"/>
    <property type="match status" value="1"/>
</dbReference>
<dbReference type="Proteomes" id="UP000187439">
    <property type="component" value="Unassembled WGS sequence"/>
</dbReference>